<dbReference type="PANTHER" id="PTHR12653:SF0">
    <property type="entry name" value="NADH DEHYDROGENASE [UBIQUINONE] 1 ALPHA SUBCOMPLEX SUBUNIT 5"/>
    <property type="match status" value="1"/>
</dbReference>
<dbReference type="VEuPathDB" id="AmoebaDB:DICPUDRAFT_29534"/>
<keyword evidence="6" id="KW-0249">Electron transport</keyword>
<dbReference type="RefSeq" id="XP_003285547.1">
    <property type="nucleotide sequence ID" value="XM_003285499.1"/>
</dbReference>
<comment type="subcellular location">
    <subcellularLocation>
        <location evidence="1">Mitochondrion inner membrane</location>
        <topology evidence="1">Peripheral membrane protein</topology>
        <orientation evidence="1">Matrix side</orientation>
    </subcellularLocation>
</comment>
<keyword evidence="3" id="KW-0813">Transport</keyword>
<gene>
    <name evidence="9" type="ORF">DICPUDRAFT_29534</name>
</gene>
<evidence type="ECO:0000256" key="4">
    <source>
        <dbReference type="ARBA" id="ARBA00022660"/>
    </source>
</evidence>
<reference evidence="10" key="1">
    <citation type="journal article" date="2011" name="Genome Biol.">
        <title>Comparative genomics of the social amoebae Dictyostelium discoideum and Dictyostelium purpureum.</title>
        <authorList>
            <consortium name="US DOE Joint Genome Institute (JGI-PGF)"/>
            <person name="Sucgang R."/>
            <person name="Kuo A."/>
            <person name="Tian X."/>
            <person name="Salerno W."/>
            <person name="Parikh A."/>
            <person name="Feasley C.L."/>
            <person name="Dalin E."/>
            <person name="Tu H."/>
            <person name="Huang E."/>
            <person name="Barry K."/>
            <person name="Lindquist E."/>
            <person name="Shapiro H."/>
            <person name="Bruce D."/>
            <person name="Schmutz J."/>
            <person name="Salamov A."/>
            <person name="Fey P."/>
            <person name="Gaudet P."/>
            <person name="Anjard C."/>
            <person name="Babu M.M."/>
            <person name="Basu S."/>
            <person name="Bushmanova Y."/>
            <person name="van der Wel H."/>
            <person name="Katoh-Kurasawa M."/>
            <person name="Dinh C."/>
            <person name="Coutinho P.M."/>
            <person name="Saito T."/>
            <person name="Elias M."/>
            <person name="Schaap P."/>
            <person name="Kay R.R."/>
            <person name="Henrissat B."/>
            <person name="Eichinger L."/>
            <person name="Rivero F."/>
            <person name="Putnam N.H."/>
            <person name="West C.M."/>
            <person name="Loomis W.F."/>
            <person name="Chisholm R.L."/>
            <person name="Shaulsky G."/>
            <person name="Strassmann J.E."/>
            <person name="Queller D.C."/>
            <person name="Kuspa A."/>
            <person name="Grigoriev I.V."/>
        </authorList>
    </citation>
    <scope>NUCLEOTIDE SEQUENCE [LARGE SCALE GENOMIC DNA]</scope>
    <source>
        <strain evidence="10">QSDP1</strain>
    </source>
</reference>
<keyword evidence="8" id="KW-0472">Membrane</keyword>
<comment type="similarity">
    <text evidence="2">Belongs to the complex I NDUFA5 subunit family.</text>
</comment>
<evidence type="ECO:0000256" key="6">
    <source>
        <dbReference type="ARBA" id="ARBA00022982"/>
    </source>
</evidence>
<dbReference type="GeneID" id="10503143"/>
<dbReference type="Proteomes" id="UP000001064">
    <property type="component" value="Unassembled WGS sequence"/>
</dbReference>
<evidence type="ECO:0000256" key="3">
    <source>
        <dbReference type="ARBA" id="ARBA00022448"/>
    </source>
</evidence>
<protein>
    <submittedName>
        <fullName evidence="9">Uncharacterized protein</fullName>
    </submittedName>
</protein>
<dbReference type="eggNOG" id="KOG3365">
    <property type="taxonomic scope" value="Eukaryota"/>
</dbReference>
<dbReference type="GO" id="GO:0005743">
    <property type="term" value="C:mitochondrial inner membrane"/>
    <property type="evidence" value="ECO:0007669"/>
    <property type="project" value="UniProtKB-SubCell"/>
</dbReference>
<evidence type="ECO:0000256" key="1">
    <source>
        <dbReference type="ARBA" id="ARBA00004443"/>
    </source>
</evidence>
<dbReference type="OMA" id="ENQWKWP"/>
<evidence type="ECO:0000256" key="8">
    <source>
        <dbReference type="ARBA" id="ARBA00023136"/>
    </source>
</evidence>
<sequence length="116" mass="13377">MIGQLIKKSTGITGLKVQPQARQILSELYNQTLTKLQIIPTESAYRRDIESMTRFRLNVVQKETDIIKIENTIYGGQVEELIEQAKNELKVIDVVHKSRAWESDKNKPTVVLYSKF</sequence>
<keyword evidence="7" id="KW-0496">Mitochondrion</keyword>
<evidence type="ECO:0000313" key="9">
    <source>
        <dbReference type="EMBL" id="EGC37887.1"/>
    </source>
</evidence>
<evidence type="ECO:0000256" key="5">
    <source>
        <dbReference type="ARBA" id="ARBA00022792"/>
    </source>
</evidence>
<dbReference type="Pfam" id="PF04716">
    <property type="entry name" value="ETC_C1_NDUFA5"/>
    <property type="match status" value="1"/>
</dbReference>
<dbReference type="InParanoid" id="F0ZDQ3"/>
<dbReference type="EMBL" id="GL870988">
    <property type="protein sequence ID" value="EGC37887.1"/>
    <property type="molecule type" value="Genomic_DNA"/>
</dbReference>
<keyword evidence="4" id="KW-0679">Respiratory chain</keyword>
<dbReference type="OrthoDB" id="286811at2759"/>
<evidence type="ECO:0000313" key="10">
    <source>
        <dbReference type="Proteomes" id="UP000001064"/>
    </source>
</evidence>
<dbReference type="KEGG" id="dpp:DICPUDRAFT_29534"/>
<dbReference type="GO" id="GO:0045271">
    <property type="term" value="C:respiratory chain complex I"/>
    <property type="evidence" value="ECO:0000318"/>
    <property type="project" value="GO_Central"/>
</dbReference>
<dbReference type="STRING" id="5786.F0ZDQ3"/>
<name>F0ZDQ3_DICPU</name>
<proteinExistence type="inferred from homology"/>
<dbReference type="AlphaFoldDB" id="F0ZDQ3"/>
<keyword evidence="10" id="KW-1185">Reference proteome</keyword>
<keyword evidence="5" id="KW-0999">Mitochondrion inner membrane</keyword>
<dbReference type="InterPro" id="IPR006806">
    <property type="entry name" value="NDUFA5"/>
</dbReference>
<evidence type="ECO:0000256" key="7">
    <source>
        <dbReference type="ARBA" id="ARBA00023128"/>
    </source>
</evidence>
<organism evidence="9 10">
    <name type="scientific">Dictyostelium purpureum</name>
    <name type="common">Slime mold</name>
    <dbReference type="NCBI Taxonomy" id="5786"/>
    <lineage>
        <taxon>Eukaryota</taxon>
        <taxon>Amoebozoa</taxon>
        <taxon>Evosea</taxon>
        <taxon>Eumycetozoa</taxon>
        <taxon>Dictyostelia</taxon>
        <taxon>Dictyosteliales</taxon>
        <taxon>Dictyosteliaceae</taxon>
        <taxon>Dictyostelium</taxon>
    </lineage>
</organism>
<dbReference type="FunCoup" id="F0ZDQ3">
    <property type="interactions" value="292"/>
</dbReference>
<dbReference type="GO" id="GO:0022904">
    <property type="term" value="P:respiratory electron transport chain"/>
    <property type="evidence" value="ECO:0000318"/>
    <property type="project" value="GO_Central"/>
</dbReference>
<dbReference type="PANTHER" id="PTHR12653">
    <property type="entry name" value="NADH-UBIQUINONE OXIDOREDUCTASE 13 KD-B SUBUNIT"/>
    <property type="match status" value="1"/>
</dbReference>
<evidence type="ECO:0000256" key="2">
    <source>
        <dbReference type="ARBA" id="ARBA00010261"/>
    </source>
</evidence>
<accession>F0ZDQ3</accession>